<dbReference type="STRING" id="1167006.UWK_00402"/>
<dbReference type="PRINTS" id="PR01490">
    <property type="entry name" value="RTXTOXIND"/>
</dbReference>
<comment type="similarity">
    <text evidence="2">Belongs to the membrane fusion protein (MFP) (TC 8.A.1) family.</text>
</comment>
<dbReference type="Proteomes" id="UP000011721">
    <property type="component" value="Chromosome"/>
</dbReference>
<dbReference type="AlphaFoldDB" id="M1P5Q1"/>
<dbReference type="Pfam" id="PF25994">
    <property type="entry name" value="HH_AprE"/>
    <property type="match status" value="1"/>
</dbReference>
<accession>M1P5Q1</accession>
<dbReference type="EMBL" id="CP003985">
    <property type="protein sequence ID" value="AGF76987.1"/>
    <property type="molecule type" value="Genomic_DNA"/>
</dbReference>
<evidence type="ECO:0000256" key="7">
    <source>
        <dbReference type="ARBA" id="ARBA00022989"/>
    </source>
</evidence>
<keyword evidence="3" id="KW-0813">Transport</keyword>
<dbReference type="GO" id="GO:0005886">
    <property type="term" value="C:plasma membrane"/>
    <property type="evidence" value="ECO:0007669"/>
    <property type="project" value="UniProtKB-SubCell"/>
</dbReference>
<evidence type="ECO:0000259" key="11">
    <source>
        <dbReference type="Pfam" id="PF25994"/>
    </source>
</evidence>
<keyword evidence="7 10" id="KW-1133">Transmembrane helix</keyword>
<keyword evidence="14" id="KW-1185">Reference proteome</keyword>
<feature type="domain" description="AprE-like beta-barrel" evidence="12">
    <location>
        <begin position="337"/>
        <end position="427"/>
    </location>
</feature>
<dbReference type="Gene3D" id="2.40.50.100">
    <property type="match status" value="1"/>
</dbReference>
<dbReference type="PROSITE" id="PS00543">
    <property type="entry name" value="HLYD_FAMILY"/>
    <property type="match status" value="1"/>
</dbReference>
<reference evidence="14" key="1">
    <citation type="journal article" date="2013" name="Stand. Genomic Sci.">
        <title>Complete genome sequence of Desulfocapsa sulfexigens, a marine deltaproteobacterium specialized in disproportionating inorganic sulfur compounds.</title>
        <authorList>
            <person name="Finster K.W."/>
            <person name="Kjeldsen K.U."/>
            <person name="Kube M."/>
            <person name="Reinhardt R."/>
            <person name="Mussmann M."/>
            <person name="Amann R."/>
            <person name="Schreiber L."/>
        </authorList>
    </citation>
    <scope>NUCLEOTIDE SEQUENCE [LARGE SCALE GENOMIC DNA]</scope>
    <source>
        <strain evidence="14">DSM 10523 / SB164P1</strain>
    </source>
</reference>
<evidence type="ECO:0000256" key="1">
    <source>
        <dbReference type="ARBA" id="ARBA00004377"/>
    </source>
</evidence>
<evidence type="ECO:0000313" key="14">
    <source>
        <dbReference type="Proteomes" id="UP000011721"/>
    </source>
</evidence>
<feature type="coiled-coil region" evidence="9">
    <location>
        <begin position="172"/>
        <end position="199"/>
    </location>
</feature>
<feature type="domain" description="AprE-like long alpha-helical hairpin" evidence="11">
    <location>
        <begin position="111"/>
        <end position="293"/>
    </location>
</feature>
<keyword evidence="6 10" id="KW-0812">Transmembrane</keyword>
<evidence type="ECO:0000256" key="6">
    <source>
        <dbReference type="ARBA" id="ARBA00022692"/>
    </source>
</evidence>
<dbReference type="NCBIfam" id="TIGR01843">
    <property type="entry name" value="type_I_hlyD"/>
    <property type="match status" value="1"/>
</dbReference>
<evidence type="ECO:0000256" key="3">
    <source>
        <dbReference type="ARBA" id="ARBA00022448"/>
    </source>
</evidence>
<protein>
    <submittedName>
        <fullName evidence="13">Type I secretion membrane fusion protein, HlyD family</fullName>
    </submittedName>
</protein>
<dbReference type="SUPFAM" id="SSF111369">
    <property type="entry name" value="HlyD-like secretion proteins"/>
    <property type="match status" value="1"/>
</dbReference>
<evidence type="ECO:0000256" key="10">
    <source>
        <dbReference type="SAM" id="Phobius"/>
    </source>
</evidence>
<dbReference type="Pfam" id="PF26002">
    <property type="entry name" value="Beta-barrel_AprE"/>
    <property type="match status" value="1"/>
</dbReference>
<keyword evidence="8 10" id="KW-0472">Membrane</keyword>
<keyword evidence="4" id="KW-1003">Cell membrane</keyword>
<feature type="coiled-coil region" evidence="9">
    <location>
        <begin position="231"/>
        <end position="294"/>
    </location>
</feature>
<feature type="transmembrane region" description="Helical" evidence="10">
    <location>
        <begin position="38"/>
        <end position="56"/>
    </location>
</feature>
<keyword evidence="9" id="KW-0175">Coiled coil</keyword>
<organism evidence="13 14">
    <name type="scientific">Desulfocapsa sulfexigens (strain DSM 10523 / SB164P1)</name>
    <dbReference type="NCBI Taxonomy" id="1167006"/>
    <lineage>
        <taxon>Bacteria</taxon>
        <taxon>Pseudomonadati</taxon>
        <taxon>Thermodesulfobacteriota</taxon>
        <taxon>Desulfobulbia</taxon>
        <taxon>Desulfobulbales</taxon>
        <taxon>Desulfocapsaceae</taxon>
        <taxon>Desulfocapsa</taxon>
    </lineage>
</organism>
<dbReference type="PATRIC" id="fig|1167006.5.peg.453"/>
<dbReference type="InterPro" id="IPR006144">
    <property type="entry name" value="Secretion_HlyD_CS"/>
</dbReference>
<dbReference type="eggNOG" id="COG0845">
    <property type="taxonomic scope" value="Bacteria"/>
</dbReference>
<evidence type="ECO:0000256" key="9">
    <source>
        <dbReference type="SAM" id="Coils"/>
    </source>
</evidence>
<evidence type="ECO:0000256" key="8">
    <source>
        <dbReference type="ARBA" id="ARBA00023136"/>
    </source>
</evidence>
<dbReference type="Gene3D" id="2.40.30.170">
    <property type="match status" value="1"/>
</dbReference>
<dbReference type="InterPro" id="IPR050739">
    <property type="entry name" value="MFP"/>
</dbReference>
<gene>
    <name evidence="13" type="ordered locus">UWK_00402</name>
</gene>
<dbReference type="GO" id="GO:0009306">
    <property type="term" value="P:protein secretion"/>
    <property type="evidence" value="ECO:0007669"/>
    <property type="project" value="InterPro"/>
</dbReference>
<dbReference type="KEGG" id="dsf:UWK_00402"/>
<comment type="subcellular location">
    <subcellularLocation>
        <location evidence="1">Cell inner membrane</location>
        <topology evidence="1">Single-pass membrane protein</topology>
    </subcellularLocation>
</comment>
<evidence type="ECO:0000256" key="2">
    <source>
        <dbReference type="ARBA" id="ARBA00009477"/>
    </source>
</evidence>
<dbReference type="InterPro" id="IPR058982">
    <property type="entry name" value="Beta-barrel_AprE"/>
</dbReference>
<dbReference type="RefSeq" id="WP_015402685.1">
    <property type="nucleotide sequence ID" value="NC_020304.1"/>
</dbReference>
<evidence type="ECO:0000313" key="13">
    <source>
        <dbReference type="EMBL" id="AGF76987.1"/>
    </source>
</evidence>
<dbReference type="InterPro" id="IPR058781">
    <property type="entry name" value="HH_AprE-like"/>
</dbReference>
<dbReference type="HOGENOM" id="CLU_023976_0_1_7"/>
<name>M1P5Q1_DESSD</name>
<evidence type="ECO:0000256" key="4">
    <source>
        <dbReference type="ARBA" id="ARBA00022475"/>
    </source>
</evidence>
<dbReference type="Gene3D" id="1.10.287.470">
    <property type="entry name" value="Helix hairpin bin"/>
    <property type="match status" value="1"/>
</dbReference>
<dbReference type="PANTHER" id="PTHR30386">
    <property type="entry name" value="MEMBRANE FUSION SUBUNIT OF EMRAB-TOLC MULTIDRUG EFFLUX PUMP"/>
    <property type="match status" value="1"/>
</dbReference>
<dbReference type="PANTHER" id="PTHR30386:SF27">
    <property type="entry name" value="MEMBRANE FUSION PROTEIN (MFP) FAMILY PROTEIN"/>
    <property type="match status" value="1"/>
</dbReference>
<dbReference type="InterPro" id="IPR010129">
    <property type="entry name" value="T1SS_HlyD"/>
</dbReference>
<evidence type="ECO:0000259" key="12">
    <source>
        <dbReference type="Pfam" id="PF26002"/>
    </source>
</evidence>
<proteinExistence type="inferred from homology"/>
<keyword evidence="5" id="KW-0997">Cell inner membrane</keyword>
<evidence type="ECO:0000256" key="5">
    <source>
        <dbReference type="ARBA" id="ARBA00022519"/>
    </source>
</evidence>
<sequence>MPDFIKKYKEQNGIRRDFEFMPATIEVLERPPAPFSRVIVLLLVTLALFVIIWAFVAQIDIIATGTGVVIPKGRVKVVQPLEPGIVTEIAVSDGQLVKKGELLVRMDSTESQADLKSLERELITTQLAVSRLGAQLAGDAGLFTAPNEAGEDEISLQQRLLHQSLLARKEKMAAMDHSIERAEAELKSVEATIGWLQESLPLAEKLYEKKQIMAEKEMLASGKYLQAQMEINEVRKKLGTEKNRMKELELSFSQRKDEKQLWESEYKKELLKELTEAQKKQEALVQHLTKAKNKFVNRELRSPVDGIVQQLAINTVGGVVTSAQPLMTIVPMDSGFEIEAKLLNKDIGFVSIGQNASVKVAAYPFTRHGDLEGEIEWVGRDAVMDEQLGAIYPIRISVDSYQLPNVINGKQGQILPGMTVTTDIKVGKRRVIHYFLGPMLRYKDQSLRES</sequence>